<feature type="transmembrane region" description="Helical" evidence="2">
    <location>
        <begin position="31"/>
        <end position="50"/>
    </location>
</feature>
<keyword evidence="4" id="KW-0378">Hydrolase</keyword>
<keyword evidence="2" id="KW-0812">Transmembrane</keyword>
<reference evidence="4 5" key="1">
    <citation type="submission" date="2023-05" db="EMBL/GenBank/DDBJ databases">
        <title>Glutamicibacter sp. B1, complete genome.</title>
        <authorList>
            <person name="Long Y.H."/>
            <person name="Fang T."/>
            <person name="Li X.Y."/>
        </authorList>
    </citation>
    <scope>NUCLEOTIDE SEQUENCE [LARGE SCALE GENOMIC DNA]</scope>
    <source>
        <strain evidence="4 5">B1</strain>
    </source>
</reference>
<dbReference type="AlphaFoldDB" id="A0AAU6WHW7"/>
<dbReference type="KEGG" id="gey:QMQ05_07590"/>
<dbReference type="PANTHER" id="PTHR40446">
    <property type="entry name" value="N-ACETYLGLUCOSAMINE-1-PHOSPHODIESTER ALPHA-N-ACETYLGLUCOSAMINIDASE"/>
    <property type="match status" value="1"/>
</dbReference>
<gene>
    <name evidence="4" type="ORF">QMQ05_07590</name>
</gene>
<feature type="domain" description="Phosphodiester glycosidase" evidence="3">
    <location>
        <begin position="147"/>
        <end position="327"/>
    </location>
</feature>
<keyword evidence="2" id="KW-1133">Transmembrane helix</keyword>
<dbReference type="GO" id="GO:0016798">
    <property type="term" value="F:hydrolase activity, acting on glycosyl bonds"/>
    <property type="evidence" value="ECO:0007669"/>
    <property type="project" value="UniProtKB-KW"/>
</dbReference>
<organism evidence="4 5">
    <name type="scientific">Glutamicibacter ectropisis</name>
    <dbReference type="NCBI Taxonomy" id="3046593"/>
    <lineage>
        <taxon>Bacteria</taxon>
        <taxon>Bacillati</taxon>
        <taxon>Actinomycetota</taxon>
        <taxon>Actinomycetes</taxon>
        <taxon>Micrococcales</taxon>
        <taxon>Micrococcaceae</taxon>
        <taxon>Glutamicibacter</taxon>
    </lineage>
</organism>
<feature type="compositionally biased region" description="Polar residues" evidence="1">
    <location>
        <begin position="1"/>
        <end position="16"/>
    </location>
</feature>
<evidence type="ECO:0000256" key="1">
    <source>
        <dbReference type="SAM" id="MobiDB-lite"/>
    </source>
</evidence>
<feature type="region of interest" description="Disordered" evidence="1">
    <location>
        <begin position="1"/>
        <end position="27"/>
    </location>
</feature>
<evidence type="ECO:0000313" key="4">
    <source>
        <dbReference type="EMBL" id="XAO47365.1"/>
    </source>
</evidence>
<accession>A0AAU6WHW7</accession>
<protein>
    <submittedName>
        <fullName evidence="4">Phosphodiester glycosidase family protein</fullName>
    </submittedName>
</protein>
<keyword evidence="5" id="KW-1185">Reference proteome</keyword>
<dbReference type="Proteomes" id="UP001486888">
    <property type="component" value="Chromosome"/>
</dbReference>
<dbReference type="RefSeq" id="WP_345474339.1">
    <property type="nucleotide sequence ID" value="NZ_CP125942.1"/>
</dbReference>
<keyword evidence="2" id="KW-0472">Membrane</keyword>
<evidence type="ECO:0000259" key="3">
    <source>
        <dbReference type="Pfam" id="PF09992"/>
    </source>
</evidence>
<name>A0AAU6WHW7_9MICC</name>
<keyword evidence="4" id="KW-0326">Glycosidase</keyword>
<dbReference type="InterPro" id="IPR018711">
    <property type="entry name" value="NAGPA"/>
</dbReference>
<dbReference type="EMBL" id="CP125942">
    <property type="protein sequence ID" value="XAO47365.1"/>
    <property type="molecule type" value="Genomic_DNA"/>
</dbReference>
<proteinExistence type="predicted"/>
<dbReference type="Pfam" id="PF09992">
    <property type="entry name" value="NAGPA"/>
    <property type="match status" value="1"/>
</dbReference>
<dbReference type="PANTHER" id="PTHR40446:SF2">
    <property type="entry name" value="N-ACETYLGLUCOSAMINE-1-PHOSPHODIESTER ALPHA-N-ACETYLGLUCOSAMINIDASE"/>
    <property type="match status" value="1"/>
</dbReference>
<evidence type="ECO:0000313" key="5">
    <source>
        <dbReference type="Proteomes" id="UP001486888"/>
    </source>
</evidence>
<sequence length="334" mass="35328">MTNSSQSQKTRAQQLASEKEGKSKKPSRRTVLIGSLAVLASAGGGAGWALDRFVVEHVEQTGVTSAAAATATTTSNTAATVTDTSYTSDLAKINISKTVTGSGNSQVTYFVADLQLSQGTVLASAFAKDSFGENITETTSVIAENNSAIFAINGDYYGFRDTGIIIRNGVAYRDKGAREGLAFYKDGSVKVYDETTTDADTLVSEGVWHTLSFGPAVVKDSAQVDGIDEVEVDTNFGNHSIQGQQPRTAVGFIDKNHYVFVVVDGRSEGYSVGVTMPELAQIMLDLGCETAYNIDGGGSSTMFFNGQLVNNPLGRNQERGTSDILFIAGQGETQ</sequence>
<evidence type="ECO:0000256" key="2">
    <source>
        <dbReference type="SAM" id="Phobius"/>
    </source>
</evidence>